<dbReference type="GO" id="GO:0004174">
    <property type="term" value="F:electron-transferring-flavoprotein dehydrogenase activity"/>
    <property type="evidence" value="ECO:0007669"/>
    <property type="project" value="TreeGrafter"/>
</dbReference>
<dbReference type="PANTHER" id="PTHR43735:SF3">
    <property type="entry name" value="FERROPTOSIS SUPPRESSOR PROTEIN 1"/>
    <property type="match status" value="1"/>
</dbReference>
<dbReference type="InterPro" id="IPR036188">
    <property type="entry name" value="FAD/NAD-bd_sf"/>
</dbReference>
<feature type="domain" description="FAD/NAD(P)-binding" evidence="6">
    <location>
        <begin position="3"/>
        <end position="315"/>
    </location>
</feature>
<reference evidence="8" key="1">
    <citation type="journal article" date="2010" name="Genome Biol.">
        <title>Genome sequence of the necrotrophic plant pathogen Pythium ultimum reveals original pathogenicity mechanisms and effector repertoire.</title>
        <authorList>
            <person name="Levesque C.A."/>
            <person name="Brouwer H."/>
            <person name="Cano L."/>
            <person name="Hamilton J.P."/>
            <person name="Holt C."/>
            <person name="Huitema E."/>
            <person name="Raffaele S."/>
            <person name="Robideau G.P."/>
            <person name="Thines M."/>
            <person name="Win J."/>
            <person name="Zerillo M.M."/>
            <person name="Beakes G.W."/>
            <person name="Boore J.L."/>
            <person name="Busam D."/>
            <person name="Dumas B."/>
            <person name="Ferriera S."/>
            <person name="Fuerstenberg S.I."/>
            <person name="Gachon C.M."/>
            <person name="Gaulin E."/>
            <person name="Govers F."/>
            <person name="Grenville-Briggs L."/>
            <person name="Horner N."/>
            <person name="Hostetler J."/>
            <person name="Jiang R.H."/>
            <person name="Johnson J."/>
            <person name="Krajaejun T."/>
            <person name="Lin H."/>
            <person name="Meijer H.J."/>
            <person name="Moore B."/>
            <person name="Morris P."/>
            <person name="Phuntmart V."/>
            <person name="Puiu D."/>
            <person name="Shetty J."/>
            <person name="Stajich J.E."/>
            <person name="Tripathy S."/>
            <person name="Wawra S."/>
            <person name="van West P."/>
            <person name="Whitty B.R."/>
            <person name="Coutinho P.M."/>
            <person name="Henrissat B."/>
            <person name="Martin F."/>
            <person name="Thomas P.D."/>
            <person name="Tyler B.M."/>
            <person name="De Vries R.P."/>
            <person name="Kamoun S."/>
            <person name="Yandell M."/>
            <person name="Tisserat N."/>
            <person name="Buell C.R."/>
        </authorList>
    </citation>
    <scope>NUCLEOTIDE SEQUENCE</scope>
    <source>
        <strain evidence="8">DAOM:BR144</strain>
    </source>
</reference>
<dbReference type="EnsemblProtists" id="PYU1_T007499">
    <property type="protein sequence ID" value="PYU1_T007499"/>
    <property type="gene ID" value="PYU1_G007483"/>
</dbReference>
<protein>
    <recommendedName>
        <fullName evidence="6">FAD/NAD(P)-binding domain-containing protein</fullName>
    </recommendedName>
</protein>
<dbReference type="STRING" id="431595.K3WRA5"/>
<keyword evidence="2" id="KW-0285">Flavoprotein</keyword>
<sequence>MPRIVIIGAGAAGIALAQALAKDLKPSDNTEVIVLEKSKYYYYTIGTPRAYVEESFTKNLFIPYDNAIPKEASSYVKIVRAVVVRIVGDSKAVTYRKIGDNDEEVAGSDTTLSYDYLVIATGSSYTVPIKQDESVNSRADTEYKLQEVRQQIQKAQRILIVGGGAVGCEVAGDIAAKYPNKSVTILEAHDKLIASNNLRDKFYDKLNHSLAKLKIKVILGERLPTRLTGNSFQRQTLVTDKGTRIESDIQLLCGGFSPVAELVQEMDASLVDQRGFIKVNDRFQVASQRYGHVFALGDASNHPSPKLAFIAGQQGAFLAKELVAVLRKKQPDFTNAFPKVETEAMILPLGPNGGVSQLPVWGGLVFGDFLTRTLKSKDFFAGKAWSNFGLTMPASN</sequence>
<dbReference type="InParanoid" id="K3WRA5"/>
<dbReference type="AlphaFoldDB" id="K3WRA5"/>
<evidence type="ECO:0000256" key="3">
    <source>
        <dbReference type="ARBA" id="ARBA00022827"/>
    </source>
</evidence>
<evidence type="ECO:0000256" key="5">
    <source>
        <dbReference type="SAM" id="SignalP"/>
    </source>
</evidence>
<evidence type="ECO:0000256" key="2">
    <source>
        <dbReference type="ARBA" id="ARBA00022630"/>
    </source>
</evidence>
<dbReference type="OMA" id="QTEPWIN"/>
<keyword evidence="8" id="KW-1185">Reference proteome</keyword>
<evidence type="ECO:0000313" key="7">
    <source>
        <dbReference type="EnsemblProtists" id="PYU1_T007499"/>
    </source>
</evidence>
<reference evidence="7" key="3">
    <citation type="submission" date="2015-02" db="UniProtKB">
        <authorList>
            <consortium name="EnsemblProtists"/>
        </authorList>
    </citation>
    <scope>IDENTIFICATION</scope>
    <source>
        <strain evidence="7">DAOM BR144</strain>
    </source>
</reference>
<evidence type="ECO:0000259" key="6">
    <source>
        <dbReference type="Pfam" id="PF07992"/>
    </source>
</evidence>
<organism evidence="7 8">
    <name type="scientific">Globisporangium ultimum (strain ATCC 200006 / CBS 805.95 / DAOM BR144)</name>
    <name type="common">Pythium ultimum</name>
    <dbReference type="NCBI Taxonomy" id="431595"/>
    <lineage>
        <taxon>Eukaryota</taxon>
        <taxon>Sar</taxon>
        <taxon>Stramenopiles</taxon>
        <taxon>Oomycota</taxon>
        <taxon>Peronosporomycetes</taxon>
        <taxon>Pythiales</taxon>
        <taxon>Pythiaceae</taxon>
        <taxon>Globisporangium</taxon>
    </lineage>
</organism>
<proteinExistence type="inferred from homology"/>
<comment type="similarity">
    <text evidence="1">Belongs to the FAD-dependent oxidoreductase family.</text>
</comment>
<dbReference type="Pfam" id="PF07992">
    <property type="entry name" value="Pyr_redox_2"/>
    <property type="match status" value="1"/>
</dbReference>
<dbReference type="GO" id="GO:0005737">
    <property type="term" value="C:cytoplasm"/>
    <property type="evidence" value="ECO:0007669"/>
    <property type="project" value="TreeGrafter"/>
</dbReference>
<keyword evidence="4" id="KW-0560">Oxidoreductase</keyword>
<evidence type="ECO:0000313" key="8">
    <source>
        <dbReference type="Proteomes" id="UP000019132"/>
    </source>
</evidence>
<dbReference type="Gene3D" id="3.50.50.100">
    <property type="match status" value="1"/>
</dbReference>
<evidence type="ECO:0000256" key="1">
    <source>
        <dbReference type="ARBA" id="ARBA00006442"/>
    </source>
</evidence>
<accession>K3WRA5</accession>
<name>K3WRA5_GLOUD</name>
<dbReference type="PANTHER" id="PTHR43735">
    <property type="entry name" value="APOPTOSIS-INDUCING FACTOR 1"/>
    <property type="match status" value="1"/>
</dbReference>
<dbReference type="PRINTS" id="PR00368">
    <property type="entry name" value="FADPNR"/>
</dbReference>
<dbReference type="VEuPathDB" id="FungiDB:PYU1_G007483"/>
<dbReference type="EMBL" id="GL376585">
    <property type="status" value="NOT_ANNOTATED_CDS"/>
    <property type="molecule type" value="Genomic_DNA"/>
</dbReference>
<feature type="signal peptide" evidence="5">
    <location>
        <begin position="1"/>
        <end position="17"/>
    </location>
</feature>
<dbReference type="InterPro" id="IPR023753">
    <property type="entry name" value="FAD/NAD-binding_dom"/>
</dbReference>
<dbReference type="PRINTS" id="PR00411">
    <property type="entry name" value="PNDRDTASEI"/>
</dbReference>
<reference evidence="8" key="2">
    <citation type="submission" date="2010-04" db="EMBL/GenBank/DDBJ databases">
        <authorList>
            <person name="Buell R."/>
            <person name="Hamilton J."/>
            <person name="Hostetler J."/>
        </authorList>
    </citation>
    <scope>NUCLEOTIDE SEQUENCE [LARGE SCALE GENOMIC DNA]</scope>
    <source>
        <strain evidence="8">DAOM:BR144</strain>
    </source>
</reference>
<dbReference type="Proteomes" id="UP000019132">
    <property type="component" value="Unassembled WGS sequence"/>
</dbReference>
<keyword evidence="5" id="KW-0732">Signal</keyword>
<dbReference type="GO" id="GO:0050660">
    <property type="term" value="F:flavin adenine dinucleotide binding"/>
    <property type="evidence" value="ECO:0007669"/>
    <property type="project" value="TreeGrafter"/>
</dbReference>
<dbReference type="SUPFAM" id="SSF51905">
    <property type="entry name" value="FAD/NAD(P)-binding domain"/>
    <property type="match status" value="1"/>
</dbReference>
<keyword evidence="3" id="KW-0274">FAD</keyword>
<dbReference type="eggNOG" id="KOG2495">
    <property type="taxonomic scope" value="Eukaryota"/>
</dbReference>
<feature type="chain" id="PRO_5003868179" description="FAD/NAD(P)-binding domain-containing protein" evidence="5">
    <location>
        <begin position="18"/>
        <end position="396"/>
    </location>
</feature>
<evidence type="ECO:0000256" key="4">
    <source>
        <dbReference type="ARBA" id="ARBA00023002"/>
    </source>
</evidence>
<dbReference type="HOGENOM" id="CLU_019845_1_0_1"/>